<dbReference type="Proteomes" id="UP000012589">
    <property type="component" value="Unassembled WGS sequence"/>
</dbReference>
<evidence type="ECO:0000313" key="1">
    <source>
        <dbReference type="EMBL" id="EMZ35840.1"/>
    </source>
</evidence>
<dbReference type="HOGENOM" id="CLU_3389502_0_0_9"/>
<comment type="caution">
    <text evidence="1">The sequence shown here is derived from an EMBL/GenBank/DDBJ whole genome shotgun (WGS) entry which is preliminary data.</text>
</comment>
<name>N2BBV5_9FIRM</name>
<sequence length="32" mass="3786">MKITGIRYVGKFFNDSNLIGALYVYLREMLMK</sequence>
<dbReference type="EMBL" id="AQFT01000025">
    <property type="protein sequence ID" value="EMZ35840.1"/>
    <property type="molecule type" value="Genomic_DNA"/>
</dbReference>
<organism evidence="1 2">
    <name type="scientific">Eubacterium plexicaudatum ASF492</name>
    <dbReference type="NCBI Taxonomy" id="1235802"/>
    <lineage>
        <taxon>Bacteria</taxon>
        <taxon>Bacillati</taxon>
        <taxon>Bacillota</taxon>
        <taxon>Clostridia</taxon>
        <taxon>Eubacteriales</taxon>
        <taxon>Eubacteriaceae</taxon>
        <taxon>Eubacterium</taxon>
    </lineage>
</organism>
<dbReference type="STRING" id="1235802.C823_00971"/>
<keyword evidence="2" id="KW-1185">Reference proteome</keyword>
<dbReference type="AlphaFoldDB" id="N2BBV5"/>
<protein>
    <submittedName>
        <fullName evidence="1">Uncharacterized protein</fullName>
    </submittedName>
</protein>
<proteinExistence type="predicted"/>
<accession>N2BBV5</accession>
<reference evidence="1 2" key="1">
    <citation type="journal article" date="2014" name="Genome Announc.">
        <title>Draft genome sequences of the altered schaedler flora, a defined bacterial community from gnotobiotic mice.</title>
        <authorList>
            <person name="Wannemuehler M.J."/>
            <person name="Overstreet A.M."/>
            <person name="Ward D.V."/>
            <person name="Phillips G.J."/>
        </authorList>
    </citation>
    <scope>NUCLEOTIDE SEQUENCE [LARGE SCALE GENOMIC DNA]</scope>
    <source>
        <strain evidence="1 2">ASF492</strain>
    </source>
</reference>
<evidence type="ECO:0000313" key="2">
    <source>
        <dbReference type="Proteomes" id="UP000012589"/>
    </source>
</evidence>
<gene>
    <name evidence="1" type="ORF">C823_00971</name>
</gene>